<dbReference type="Proteomes" id="UP000027456">
    <property type="component" value="Unassembled WGS sequence"/>
</dbReference>
<keyword evidence="3" id="KW-0378">Hydrolase</keyword>
<dbReference type="PROSITE" id="PS50600">
    <property type="entry name" value="ULP_PROTEASE"/>
    <property type="match status" value="1"/>
</dbReference>
<dbReference type="SUPFAM" id="SSF54001">
    <property type="entry name" value="Cysteine proteinases"/>
    <property type="match status" value="1"/>
</dbReference>
<feature type="region of interest" description="Disordered" evidence="4">
    <location>
        <begin position="558"/>
        <end position="603"/>
    </location>
</feature>
<dbReference type="STRING" id="1423351.A0A074RRB2"/>
<dbReference type="GO" id="GO:0008234">
    <property type="term" value="F:cysteine-type peptidase activity"/>
    <property type="evidence" value="ECO:0007669"/>
    <property type="project" value="InterPro"/>
</dbReference>
<evidence type="ECO:0000256" key="3">
    <source>
        <dbReference type="ARBA" id="ARBA00022801"/>
    </source>
</evidence>
<accession>A0A074RRB2</accession>
<feature type="region of interest" description="Disordered" evidence="4">
    <location>
        <begin position="1"/>
        <end position="25"/>
    </location>
</feature>
<evidence type="ECO:0000256" key="1">
    <source>
        <dbReference type="ARBA" id="ARBA00005234"/>
    </source>
</evidence>
<dbReference type="GO" id="GO:0019783">
    <property type="term" value="F:ubiquitin-like protein peptidase activity"/>
    <property type="evidence" value="ECO:0007669"/>
    <property type="project" value="UniProtKB-ARBA"/>
</dbReference>
<dbReference type="InterPro" id="IPR038765">
    <property type="entry name" value="Papain-like_cys_pep_sf"/>
</dbReference>
<dbReference type="InterPro" id="IPR003653">
    <property type="entry name" value="Peptidase_C48_C"/>
</dbReference>
<dbReference type="EMBL" id="AZST01000344">
    <property type="protein sequence ID" value="KEP49606.1"/>
    <property type="molecule type" value="Genomic_DNA"/>
</dbReference>
<comment type="caution">
    <text evidence="6">The sequence shown here is derived from an EMBL/GenBank/DDBJ whole genome shotgun (WGS) entry which is preliminary data.</text>
</comment>
<dbReference type="Gene3D" id="3.40.395.10">
    <property type="entry name" value="Adenoviral Proteinase, Chain A"/>
    <property type="match status" value="1"/>
</dbReference>
<evidence type="ECO:0000313" key="7">
    <source>
        <dbReference type="Proteomes" id="UP000027456"/>
    </source>
</evidence>
<protein>
    <submittedName>
        <fullName evidence="6">Ulp1 protease family, carboxy-terminal catalytic domain protein</fullName>
    </submittedName>
</protein>
<feature type="compositionally biased region" description="Acidic residues" evidence="4">
    <location>
        <begin position="558"/>
        <end position="570"/>
    </location>
</feature>
<evidence type="ECO:0000256" key="2">
    <source>
        <dbReference type="ARBA" id="ARBA00022670"/>
    </source>
</evidence>
<comment type="similarity">
    <text evidence="1">Belongs to the peptidase C48 family.</text>
</comment>
<proteinExistence type="inferred from homology"/>
<keyword evidence="7" id="KW-1185">Reference proteome</keyword>
<sequence length="1698" mass="189396">MPPRHQEELDSEPPPGVGNPGNTWDESYWVRPSNPRIYPADDVPSVVEQRRKFLLELPDMVELLIPLDLLSVTEFLKWHFYPKPRQGILPSNVNFTKETCHPNPFAIVQALEKRPAVPPPGVVERLEKELGQAWFNGMTAIQDSNYVAYPLPFWCITFWRTCNYIYSVRSRWITVEGHLASYRHKDPETHVLIRELVDRIQLLLQQTAWNGRLCGYPTAGWEPGLVEAKPTGLAESSSSYRFNGSQGVILDYTPSFSQFFGKTWLNDVGINMMLHFLRQHVQRDSNLLPRVVIADLGFTQRLLLEFSDPPCQKSAHRLLPEYASLLTHLGRTEIYFIVNPGSDHWAVILIDVTKRTVSYGDSMRSRRPHHVAIAAAIRWGNHIFPSGTRFTKGSNLTGGDQTDGSSCGIASCTIISHQIGLDQLWTNAKADYWRLVWAERVIRLHVTASGSLLNSLQAETQEESLHTLSDHEVLALVEEFPWSSEETNSQSAGDLNARRLTLASILNSSNTEADTSEHRRLTSSLEAPLTQLQIGHCLNSESNVCPPSDSVAHLDDLDETQTETETETETETNFGTETELETDEASDYATHTPGSEESSMALDNKSSRILRHKVDEHGVLHLDDSDDDVIVNSNVSITRATSPMRNPGKHKRSTSNAELDITVVTKRPMVSRLKPYPEERSSGPSGISRAARLDRFNKEALTAGTLVITPIERAKLLRKLRDIDPDVRLDPEDPMARRVTCSKCKKTILLDIKRTGKYQRHFRACDGSKLRKNASALSRATSSTLKIDAFFSKKSAPSPLSNDDFVLSHAHPTATPTPSPPPSVLCAGLRAEHDTRLASLMQKGPLGGRTDVNILTKETYGSDVKFSELSFEQKQEIRATSSATAKWIVHYDPIPHVRHTKCAVRCNPDESELTPSNICIKCGDLFAIRAFQNALNKPETPQDKIKFVPHVLWNKNAAMVMGRYAGLSQLFEEATTKKSPLMVFVMKTLTGELKNADMAMGLMRALAIREDKIMRGKGPQNFKRDKAFVDFCNHALLKSPGTYRLLEMHFPVPSERHLRLLNSRAPPFPDGITAETVKRAIRWTKQIGYDGPLTLGCDDTQVLSRFSPFYDGKIRKWHLLGGIGDPIELDGGEDDEKLEEVIRQAVEENERATKVRLWCLQAISAPGTPVFVLAAKAIGASTKADDLLVFHNDLVHRLLDAGICLICYSCDGSATERKVANKFLETATNVTSKLIPDPRPHFPPYRISIHHFGPLLKPIAIIQDCKHAAKNARNSLFSGSRSMVLGNSVIHYSQVMVLSLGARSPWYLRDIFKLDRQEDSPAVRMFSSAGVKYTLDVAADLAAGKKFEPAQAATAASKGIPDPSTVLNHDDLVALACYLFVFGDGFDAFQNRSLPIFDRIVMARRLQHFLNIWKSSLQTLGYPEALHFITRDLYVIVNNLVDGLMALVYIHRDMLSSPNFPLALWNTSTEGNEHTFGLARQIKPDFTYADFRSMIAKLEVASQSAARDGNLDIDPKSRGVGYHHTLYSQRGIDLDAIACFPVDTLIARADEIALEEATAIFSRAARIPVTPQLCPPPPASRSNLNSENTVLNNEAPYIAPAINEWFDNEAYSLDSDAWDDPDVACDLDDKSPQLAAKLEELMLQAESRGCAPKELEDLIAAYSAAAIALEAEEDHLLYVLDYFGLTISHSFQYVSLLK</sequence>
<feature type="domain" description="Ubiquitin-like protease family profile" evidence="5">
    <location>
        <begin position="249"/>
        <end position="418"/>
    </location>
</feature>
<evidence type="ECO:0000256" key="4">
    <source>
        <dbReference type="SAM" id="MobiDB-lite"/>
    </source>
</evidence>
<reference evidence="6 7" key="1">
    <citation type="submission" date="2013-12" db="EMBL/GenBank/DDBJ databases">
        <authorList>
            <person name="Cubeta M."/>
            <person name="Pakala S."/>
            <person name="Fedorova N."/>
            <person name="Thomas E."/>
            <person name="Dean R."/>
            <person name="Jabaji S."/>
            <person name="Neate S."/>
            <person name="Toda T."/>
            <person name="Tavantzis S."/>
            <person name="Vilgalys R."/>
            <person name="Bharathan N."/>
            <person name="Pakala S."/>
            <person name="Losada L.S."/>
            <person name="Zafar N."/>
            <person name="Nierman W."/>
        </authorList>
    </citation>
    <scope>NUCLEOTIDE SEQUENCE [LARGE SCALE GENOMIC DNA]</scope>
    <source>
        <strain evidence="6 7">123E</strain>
    </source>
</reference>
<evidence type="ECO:0000313" key="6">
    <source>
        <dbReference type="EMBL" id="KEP49606.1"/>
    </source>
</evidence>
<gene>
    <name evidence="6" type="ORF">V565_096950</name>
</gene>
<dbReference type="HOGENOM" id="CLU_238224_0_0_1"/>
<dbReference type="OrthoDB" id="73076at2759"/>
<organism evidence="6 7">
    <name type="scientific">Rhizoctonia solani 123E</name>
    <dbReference type="NCBI Taxonomy" id="1423351"/>
    <lineage>
        <taxon>Eukaryota</taxon>
        <taxon>Fungi</taxon>
        <taxon>Dikarya</taxon>
        <taxon>Basidiomycota</taxon>
        <taxon>Agaricomycotina</taxon>
        <taxon>Agaricomycetes</taxon>
        <taxon>Cantharellales</taxon>
        <taxon>Ceratobasidiaceae</taxon>
        <taxon>Rhizoctonia</taxon>
    </lineage>
</organism>
<keyword evidence="2 6" id="KW-0645">Protease</keyword>
<dbReference type="Pfam" id="PF02902">
    <property type="entry name" value="Peptidase_C48"/>
    <property type="match status" value="1"/>
</dbReference>
<name>A0A074RRB2_9AGAM</name>
<evidence type="ECO:0000259" key="5">
    <source>
        <dbReference type="PROSITE" id="PS50600"/>
    </source>
</evidence>
<dbReference type="GO" id="GO:0006508">
    <property type="term" value="P:proteolysis"/>
    <property type="evidence" value="ECO:0007669"/>
    <property type="project" value="UniProtKB-KW"/>
</dbReference>